<accession>A0A1H1P2Z7</accession>
<reference evidence="2 3" key="1">
    <citation type="submission" date="2016-10" db="EMBL/GenBank/DDBJ databases">
        <authorList>
            <person name="de Groot N.N."/>
        </authorList>
    </citation>
    <scope>NUCLEOTIDE SEQUENCE [LARGE SCALE GENOMIC DNA]</scope>
    <source>
        <strain evidence="2 3">MP1X4</strain>
    </source>
</reference>
<name>A0A1H1P2Z7_MUCMA</name>
<dbReference type="STRING" id="652787.SAMN05216490_0456"/>
<protein>
    <submittedName>
        <fullName evidence="2">Uncharacterized protein</fullName>
    </submittedName>
</protein>
<dbReference type="Proteomes" id="UP000199679">
    <property type="component" value="Chromosome I"/>
</dbReference>
<organism evidence="2 3">
    <name type="scientific">Mucilaginibacter mallensis</name>
    <dbReference type="NCBI Taxonomy" id="652787"/>
    <lineage>
        <taxon>Bacteria</taxon>
        <taxon>Pseudomonadati</taxon>
        <taxon>Bacteroidota</taxon>
        <taxon>Sphingobacteriia</taxon>
        <taxon>Sphingobacteriales</taxon>
        <taxon>Sphingobacteriaceae</taxon>
        <taxon>Mucilaginibacter</taxon>
    </lineage>
</organism>
<gene>
    <name evidence="2" type="ORF">SAMN05216490_0456</name>
</gene>
<dbReference type="AlphaFoldDB" id="A0A1H1P2Z7"/>
<proteinExistence type="predicted"/>
<evidence type="ECO:0000313" key="2">
    <source>
        <dbReference type="EMBL" id="SDS05584.1"/>
    </source>
</evidence>
<keyword evidence="3" id="KW-1185">Reference proteome</keyword>
<keyword evidence="1" id="KW-0812">Transmembrane</keyword>
<feature type="transmembrane region" description="Helical" evidence="1">
    <location>
        <begin position="150"/>
        <end position="169"/>
    </location>
</feature>
<keyword evidence="1" id="KW-1133">Transmembrane helix</keyword>
<feature type="transmembrane region" description="Helical" evidence="1">
    <location>
        <begin position="40"/>
        <end position="59"/>
    </location>
</feature>
<dbReference type="EMBL" id="LT629740">
    <property type="protein sequence ID" value="SDS05584.1"/>
    <property type="molecule type" value="Genomic_DNA"/>
</dbReference>
<evidence type="ECO:0000256" key="1">
    <source>
        <dbReference type="SAM" id="Phobius"/>
    </source>
</evidence>
<sequence>MSSEMDFKTLWNKQSTSEMPDMKELFTKADGLKRKIRCRLIGLNLVLLATTAIMVYMWFNIDNERLTTKIGLILIIVAMISFVAVSNQIMPMLFKSDFEVSSQEYLNQLIRIKRKEDFINKVMINIYFTLLSAGLALYMLQFIARMSVTWAIIYVVLTFGWIGFAWFYLRPRGIRKKAKALNDMIERLEEVNGQLRDSD</sequence>
<feature type="transmembrane region" description="Helical" evidence="1">
    <location>
        <begin position="71"/>
        <end position="94"/>
    </location>
</feature>
<feature type="transmembrane region" description="Helical" evidence="1">
    <location>
        <begin position="122"/>
        <end position="144"/>
    </location>
</feature>
<dbReference type="OrthoDB" id="795301at2"/>
<keyword evidence="1" id="KW-0472">Membrane</keyword>
<dbReference type="RefSeq" id="WP_091368598.1">
    <property type="nucleotide sequence ID" value="NZ_LT629740.1"/>
</dbReference>
<evidence type="ECO:0000313" key="3">
    <source>
        <dbReference type="Proteomes" id="UP000199679"/>
    </source>
</evidence>